<name>A0A6J4JWH3_9PROT</name>
<proteinExistence type="predicted"/>
<evidence type="ECO:0000313" key="2">
    <source>
        <dbReference type="EMBL" id="CAA9289433.1"/>
    </source>
</evidence>
<evidence type="ECO:0000256" key="1">
    <source>
        <dbReference type="SAM" id="MobiDB-lite"/>
    </source>
</evidence>
<feature type="non-terminal residue" evidence="2">
    <location>
        <position position="1"/>
    </location>
</feature>
<feature type="compositionally biased region" description="Polar residues" evidence="1">
    <location>
        <begin position="1"/>
        <end position="14"/>
    </location>
</feature>
<feature type="non-terminal residue" evidence="2">
    <location>
        <position position="56"/>
    </location>
</feature>
<accession>A0A6J4JWH3</accession>
<reference evidence="2" key="1">
    <citation type="submission" date="2020-02" db="EMBL/GenBank/DDBJ databases">
        <authorList>
            <person name="Meier V. D."/>
        </authorList>
    </citation>
    <scope>NUCLEOTIDE SEQUENCE</scope>
    <source>
        <strain evidence="2">AVDCRST_MAG08</strain>
    </source>
</reference>
<sequence>GADRSPSASQSVAARSTIKPRWRTPCNQSGFRASGGCGLATARSKANPGAGRAQAV</sequence>
<feature type="region of interest" description="Disordered" evidence="1">
    <location>
        <begin position="1"/>
        <end position="56"/>
    </location>
</feature>
<gene>
    <name evidence="2" type="ORF">AVDCRST_MAG08-4507</name>
</gene>
<organism evidence="2">
    <name type="scientific">uncultured Acetobacteraceae bacterium</name>
    <dbReference type="NCBI Taxonomy" id="169975"/>
    <lineage>
        <taxon>Bacteria</taxon>
        <taxon>Pseudomonadati</taxon>
        <taxon>Pseudomonadota</taxon>
        <taxon>Alphaproteobacteria</taxon>
        <taxon>Acetobacterales</taxon>
        <taxon>Acetobacteraceae</taxon>
        <taxon>environmental samples</taxon>
    </lineage>
</organism>
<dbReference type="AlphaFoldDB" id="A0A6J4JWH3"/>
<dbReference type="EMBL" id="CADCTG010000359">
    <property type="protein sequence ID" value="CAA9289433.1"/>
    <property type="molecule type" value="Genomic_DNA"/>
</dbReference>
<protein>
    <submittedName>
        <fullName evidence="2">Uncharacterized protein</fullName>
    </submittedName>
</protein>